<feature type="compositionally biased region" description="Low complexity" evidence="1">
    <location>
        <begin position="88"/>
        <end position="106"/>
    </location>
</feature>
<dbReference type="Pfam" id="PF14282">
    <property type="entry name" value="FlxA"/>
    <property type="match status" value="1"/>
</dbReference>
<comment type="caution">
    <text evidence="2">The sequence shown here is derived from an EMBL/GenBank/DDBJ whole genome shotgun (WGS) entry which is preliminary data.</text>
</comment>
<evidence type="ECO:0000313" key="2">
    <source>
        <dbReference type="EMBL" id="OAA86467.1"/>
    </source>
</evidence>
<dbReference type="InterPro" id="IPR025577">
    <property type="entry name" value="FlxA"/>
</dbReference>
<feature type="compositionally biased region" description="Polar residues" evidence="1">
    <location>
        <begin position="1"/>
        <end position="19"/>
    </location>
</feature>
<reference evidence="3 5" key="2">
    <citation type="journal article" date="2016" name="Front. Microbiol.">
        <title>Industrial Acetogenic Biocatalysts: A Comparative Metabolic and Genomic Analysis.</title>
        <authorList>
            <person name="Bengelsdorf F."/>
            <person name="Poehlein A."/>
            <person name="Sonja S."/>
            <person name="Erz C."/>
            <person name="Hummel T."/>
            <person name="Hoffmeister S."/>
            <person name="Daniel R."/>
            <person name="Durre P."/>
        </authorList>
    </citation>
    <scope>NUCLEOTIDE SEQUENCE [LARGE SCALE GENOMIC DNA]</scope>
    <source>
        <strain evidence="3 5">PTA-10522</strain>
    </source>
</reference>
<feature type="region of interest" description="Disordered" evidence="1">
    <location>
        <begin position="200"/>
        <end position="243"/>
    </location>
</feature>
<dbReference type="EMBL" id="LROR01000062">
    <property type="protein sequence ID" value="OBR92099.1"/>
    <property type="molecule type" value="Genomic_DNA"/>
</dbReference>
<sequence length="243" mass="26885">MINGISSNRSIQTMTQNKNDTSEQEIKSLENQKDALQKQIDNIKNGSGDANTKQQLIKPIQEQIQEIEAEIQQKQVDSVDSKNDNSDGKSSTNTKSNSINTQSNSKYSGEDLLLDASKIYKQIKTVNSVRSGLIGRANELNSDADMDEALGNYKGAEINRSKASENKGRAVGLESKMGKLNGEMNKDIKNEVEKIKDVGVHVQENTKTDDKQNVLKGKNLKEYDKNAGEDSKEDKDKSINVFA</sequence>
<evidence type="ECO:0000313" key="3">
    <source>
        <dbReference type="EMBL" id="OBR92099.1"/>
    </source>
</evidence>
<evidence type="ECO:0000256" key="1">
    <source>
        <dbReference type="SAM" id="MobiDB-lite"/>
    </source>
</evidence>
<feature type="compositionally biased region" description="Basic and acidic residues" evidence="1">
    <location>
        <begin position="77"/>
        <end position="87"/>
    </location>
</feature>
<evidence type="ECO:0000313" key="4">
    <source>
        <dbReference type="Proteomes" id="UP000077384"/>
    </source>
</evidence>
<protein>
    <submittedName>
        <fullName evidence="2">Uncharacterized protein</fullName>
    </submittedName>
</protein>
<dbReference type="Proteomes" id="UP000093694">
    <property type="component" value="Unassembled WGS sequence"/>
</dbReference>
<dbReference type="AlphaFoldDB" id="A0A168NI24"/>
<dbReference type="Proteomes" id="UP000077384">
    <property type="component" value="Unassembled WGS sequence"/>
</dbReference>
<organism evidence="2 4">
    <name type="scientific">Clostridium coskatii</name>
    <dbReference type="NCBI Taxonomy" id="1705578"/>
    <lineage>
        <taxon>Bacteria</taxon>
        <taxon>Bacillati</taxon>
        <taxon>Bacillota</taxon>
        <taxon>Clostridia</taxon>
        <taxon>Eubacteriales</taxon>
        <taxon>Clostridiaceae</taxon>
        <taxon>Clostridium</taxon>
    </lineage>
</organism>
<accession>A0A168NI24</accession>
<dbReference type="RefSeq" id="WP_063602438.1">
    <property type="nucleotide sequence ID" value="NZ_LITQ01000043.1"/>
</dbReference>
<feature type="compositionally biased region" description="Basic and acidic residues" evidence="1">
    <location>
        <begin position="20"/>
        <end position="36"/>
    </location>
</feature>
<dbReference type="EMBL" id="LITQ01000043">
    <property type="protein sequence ID" value="OAA86467.1"/>
    <property type="molecule type" value="Genomic_DNA"/>
</dbReference>
<evidence type="ECO:0000313" key="5">
    <source>
        <dbReference type="Proteomes" id="UP000093694"/>
    </source>
</evidence>
<feature type="region of interest" description="Disordered" evidence="1">
    <location>
        <begin position="161"/>
        <end position="184"/>
    </location>
</feature>
<dbReference type="PATRIC" id="fig|1705578.3.peg.3106"/>
<gene>
    <name evidence="3" type="ORF">CLCOS_32100</name>
    <name evidence="2" type="ORF">WX73_02825</name>
</gene>
<name>A0A168NI24_9CLOT</name>
<feature type="compositionally biased region" description="Polar residues" evidence="1">
    <location>
        <begin position="39"/>
        <end position="52"/>
    </location>
</feature>
<proteinExistence type="predicted"/>
<keyword evidence="5" id="KW-1185">Reference proteome</keyword>
<feature type="compositionally biased region" description="Low complexity" evidence="1">
    <location>
        <begin position="53"/>
        <end position="76"/>
    </location>
</feature>
<feature type="region of interest" description="Disordered" evidence="1">
    <location>
        <begin position="1"/>
        <end position="108"/>
    </location>
</feature>
<reference evidence="2 4" key="1">
    <citation type="journal article" date="2015" name="Biotechnol. Bioeng.">
        <title>Genome sequence and phenotypic characterization of Caulobacter segnis.</title>
        <authorList>
            <person name="Patel S."/>
            <person name="Fletcher B."/>
            <person name="Scott D.C."/>
            <person name="Ely B."/>
        </authorList>
    </citation>
    <scope>NUCLEOTIDE SEQUENCE [LARGE SCALE GENOMIC DNA]</scope>
    <source>
        <strain evidence="2 4">PS02</strain>
    </source>
</reference>